<reference evidence="1" key="2">
    <citation type="journal article" date="2023" name="Microbiol Resour">
        <title>Decontamination and Annotation of the Draft Genome Sequence of the Oomycete Lagenidium giganteum ARSEF 373.</title>
        <authorList>
            <person name="Morgan W.R."/>
            <person name="Tartar A."/>
        </authorList>
    </citation>
    <scope>NUCLEOTIDE SEQUENCE</scope>
    <source>
        <strain evidence="1">ARSEF 373</strain>
    </source>
</reference>
<dbReference type="AlphaFoldDB" id="A0AAV2ZB26"/>
<reference evidence="1" key="1">
    <citation type="submission" date="2022-11" db="EMBL/GenBank/DDBJ databases">
        <authorList>
            <person name="Morgan W.R."/>
            <person name="Tartar A."/>
        </authorList>
    </citation>
    <scope>NUCLEOTIDE SEQUENCE</scope>
    <source>
        <strain evidence="1">ARSEF 373</strain>
    </source>
</reference>
<comment type="caution">
    <text evidence="1">The sequence shown here is derived from an EMBL/GenBank/DDBJ whole genome shotgun (WGS) entry which is preliminary data.</text>
</comment>
<evidence type="ECO:0000313" key="1">
    <source>
        <dbReference type="EMBL" id="DBA01805.1"/>
    </source>
</evidence>
<protein>
    <submittedName>
        <fullName evidence="1">Uncharacterized protein</fullName>
    </submittedName>
</protein>
<sequence length="73" mass="7917">MLYVMAAKNATGASEALVLKNIVEYASSSTRNLLVNRVDEARDDFAVHARELATWAQIHDEKARSARGPSSAA</sequence>
<organism evidence="1 2">
    <name type="scientific">Lagenidium giganteum</name>
    <dbReference type="NCBI Taxonomy" id="4803"/>
    <lineage>
        <taxon>Eukaryota</taxon>
        <taxon>Sar</taxon>
        <taxon>Stramenopiles</taxon>
        <taxon>Oomycota</taxon>
        <taxon>Peronosporomycetes</taxon>
        <taxon>Pythiales</taxon>
        <taxon>Pythiaceae</taxon>
    </lineage>
</organism>
<name>A0AAV2ZB26_9STRA</name>
<evidence type="ECO:0000313" key="2">
    <source>
        <dbReference type="Proteomes" id="UP001146120"/>
    </source>
</evidence>
<gene>
    <name evidence="1" type="ORF">N0F65_002921</name>
</gene>
<accession>A0AAV2ZB26</accession>
<dbReference type="EMBL" id="DAKRPA010000041">
    <property type="protein sequence ID" value="DBA01805.1"/>
    <property type="molecule type" value="Genomic_DNA"/>
</dbReference>
<dbReference type="Proteomes" id="UP001146120">
    <property type="component" value="Unassembled WGS sequence"/>
</dbReference>
<proteinExistence type="predicted"/>
<keyword evidence="2" id="KW-1185">Reference proteome</keyword>